<evidence type="ECO:0000313" key="1">
    <source>
        <dbReference type="EMBL" id="MED6154161.1"/>
    </source>
</evidence>
<protein>
    <recommendedName>
        <fullName evidence="3">Gelsolin-like domain-containing protein</fullName>
    </recommendedName>
</protein>
<proteinExistence type="predicted"/>
<accession>A0ABU6TZ80</accession>
<reference evidence="1 2" key="1">
    <citation type="journal article" date="2023" name="Plants (Basel)">
        <title>Bridging the Gap: Combining Genomics and Transcriptomics Approaches to Understand Stylosanthes scabra, an Orphan Legume from the Brazilian Caatinga.</title>
        <authorList>
            <person name="Ferreira-Neto J.R.C."/>
            <person name="da Silva M.D."/>
            <person name="Binneck E."/>
            <person name="de Melo N.F."/>
            <person name="da Silva R.H."/>
            <person name="de Melo A.L.T.M."/>
            <person name="Pandolfi V."/>
            <person name="Bustamante F.O."/>
            <person name="Brasileiro-Vidal A.C."/>
            <person name="Benko-Iseppon A.M."/>
        </authorList>
    </citation>
    <scope>NUCLEOTIDE SEQUENCE [LARGE SCALE GENOMIC DNA]</scope>
    <source>
        <tissue evidence="1">Leaves</tissue>
    </source>
</reference>
<evidence type="ECO:0008006" key="3">
    <source>
        <dbReference type="Google" id="ProtNLM"/>
    </source>
</evidence>
<comment type="caution">
    <text evidence="1">The sequence shown here is derived from an EMBL/GenBank/DDBJ whole genome shotgun (WGS) entry which is preliminary data.</text>
</comment>
<feature type="non-terminal residue" evidence="1">
    <location>
        <position position="1"/>
    </location>
</feature>
<gene>
    <name evidence="1" type="ORF">PIB30_109492</name>
</gene>
<organism evidence="1 2">
    <name type="scientific">Stylosanthes scabra</name>
    <dbReference type="NCBI Taxonomy" id="79078"/>
    <lineage>
        <taxon>Eukaryota</taxon>
        <taxon>Viridiplantae</taxon>
        <taxon>Streptophyta</taxon>
        <taxon>Embryophyta</taxon>
        <taxon>Tracheophyta</taxon>
        <taxon>Spermatophyta</taxon>
        <taxon>Magnoliopsida</taxon>
        <taxon>eudicotyledons</taxon>
        <taxon>Gunneridae</taxon>
        <taxon>Pentapetalae</taxon>
        <taxon>rosids</taxon>
        <taxon>fabids</taxon>
        <taxon>Fabales</taxon>
        <taxon>Fabaceae</taxon>
        <taxon>Papilionoideae</taxon>
        <taxon>50 kb inversion clade</taxon>
        <taxon>dalbergioids sensu lato</taxon>
        <taxon>Dalbergieae</taxon>
        <taxon>Pterocarpus clade</taxon>
        <taxon>Stylosanthes</taxon>
    </lineage>
</organism>
<sequence length="143" mass="17204">AEDHRFVVGGYYMNEDRIISVWMGEEIVGDSEADVYLQGLEITVQFLLEDLLDRDGKTILISSRKNMVDWINGNQNTSCENRFMRNKFWTKRQVFNEVLVTFKQSNDFKAKDQWEDIAKHNKERWIRWNDVVTSEKNNWQRHR</sequence>
<dbReference type="EMBL" id="JASCZI010096268">
    <property type="protein sequence ID" value="MED6154161.1"/>
    <property type="molecule type" value="Genomic_DNA"/>
</dbReference>
<evidence type="ECO:0000313" key="2">
    <source>
        <dbReference type="Proteomes" id="UP001341840"/>
    </source>
</evidence>
<name>A0ABU6TZ80_9FABA</name>
<keyword evidence="2" id="KW-1185">Reference proteome</keyword>
<dbReference type="Proteomes" id="UP001341840">
    <property type="component" value="Unassembled WGS sequence"/>
</dbReference>